<evidence type="ECO:0000313" key="1">
    <source>
        <dbReference type="EMBL" id="KAJ9120525.1"/>
    </source>
</evidence>
<organism evidence="1 2">
    <name type="scientific">Naganishia onofrii</name>
    <dbReference type="NCBI Taxonomy" id="1851511"/>
    <lineage>
        <taxon>Eukaryota</taxon>
        <taxon>Fungi</taxon>
        <taxon>Dikarya</taxon>
        <taxon>Basidiomycota</taxon>
        <taxon>Agaricomycotina</taxon>
        <taxon>Tremellomycetes</taxon>
        <taxon>Filobasidiales</taxon>
        <taxon>Filobasidiaceae</taxon>
        <taxon>Naganishia</taxon>
    </lineage>
</organism>
<sequence length="1217" mass="134071">MPLFRGRKGLLVVLALAVVSAILFIQSSHSDRFITIVDDYAYTNPSSVVYSDDLPWTQHDGDNSNTGSKWSPTSWKPSAWLPDLPFLGSSSSSHKHHLPGGKRGRVLVTGGAGSLGIPLVERLLKEGFAVTLHDLRDPLPEDIKYIRERSPDATKGGRLTLVKGDIKSSRHLNALMQELVASTTTKKGKGKNTKLGAGGGLVGIINLAGVARDIWCSSRIDDCEKVNVKGTTNLFEALVQATQSISGKKPWFLHVSSLDVYSPSTRQPATGNMDELTALGRTKLLAERELETAYANYMDHLLNDMAENAAQNDRDGIRTLVLRPSTVYGSSEDIEDRLVPALIRNALADLPVQILHGDSQVDFLHIDDAMDGFVRAIERLKGEDESKADAASAVDAGLSDSDPGQDVGSTDADIADAAVIPQDQETAARKREASPGSPLSVQMHRGQMFETLDLVSGFTTTPKQLLTMIISLTQSVSPIQDLTTHKQTEGGKGAKRPLMAVDVSADTRSKLGFQAAISLDQGIAGYVNSLRQGSIDWAKTYLGAECPSSPLYGDPQVVPAADRRNKNLQRLAGCTANIGVNHDGWMHHVKCGGSSCGADNIKANSFNWNQSIFTILPAEQSGSGLANRADGTQESGGNWGWAFGLLGFDTKKDESEGGPVRVQFEERNTRKVLGFQRDMSGAGGDQYVKLALFSREAADTNAEVVTVFEPRVAANASQLQFVIPGTDEYLAVKPELDTNKFHISKIDTASPYDFRMTLLCCPTDRPWPLLLDDYETADFRYGSTGDIPFESSKRLHECKRVEMALDRMESFISRVPSTNEISAANLIDTLRRPLAATISRRPHDWVLRELPTCMNHCDNPVKCVQTGHCRCIQTDECPTKRANPLTPLELPTGNKLISITTNADFVKAVDNLRWQDVILPSAMRVMETYPDLIKVHVVSGYENEEAIEAADCHKLQSRHCFSADSILYRAMRTISVTPEEADLIILPVYQHCDGAPFLLHNVMKYATQTVPNLINRPVSLALTHDWGICEDFAWSVWEARERQVRPDWILDNVFVWSVMGDTVTNCYRPHMDTVIPARTCNSEKLRETFGDIAKVKPAAQRPKLLTWSDAIYAGCIPVFMSEGTHYPYADILDYSKFSVRISPTELDHVEQILRAIPVEKVESMQAHLVAAREAFLYSSDENPDAELQRKGPLWFALQSARIRISTGYPSNTTFIKE</sequence>
<reference evidence="1" key="1">
    <citation type="submission" date="2023-04" db="EMBL/GenBank/DDBJ databases">
        <title>Draft Genome sequencing of Naganishia species isolated from polar environments using Oxford Nanopore Technology.</title>
        <authorList>
            <person name="Leo P."/>
            <person name="Venkateswaran K."/>
        </authorList>
    </citation>
    <scope>NUCLEOTIDE SEQUENCE</scope>
    <source>
        <strain evidence="1">DBVPG 5303</strain>
    </source>
</reference>
<name>A0ACC2XAW1_9TREE</name>
<keyword evidence="2" id="KW-1185">Reference proteome</keyword>
<dbReference type="EMBL" id="JASBWV010000020">
    <property type="protein sequence ID" value="KAJ9120525.1"/>
    <property type="molecule type" value="Genomic_DNA"/>
</dbReference>
<evidence type="ECO:0000313" key="2">
    <source>
        <dbReference type="Proteomes" id="UP001234202"/>
    </source>
</evidence>
<gene>
    <name evidence="1" type="ORF">QFC24_005198</name>
</gene>
<comment type="caution">
    <text evidence="1">The sequence shown here is derived from an EMBL/GenBank/DDBJ whole genome shotgun (WGS) entry which is preliminary data.</text>
</comment>
<dbReference type="Proteomes" id="UP001234202">
    <property type="component" value="Unassembled WGS sequence"/>
</dbReference>
<protein>
    <submittedName>
        <fullName evidence="1">Uncharacterized protein</fullName>
    </submittedName>
</protein>
<proteinExistence type="predicted"/>
<accession>A0ACC2XAW1</accession>